<keyword evidence="8" id="KW-1133">Transmembrane helix</keyword>
<dbReference type="InterPro" id="IPR003594">
    <property type="entry name" value="HATPase_dom"/>
</dbReference>
<keyword evidence="4" id="KW-0808">Transferase</keyword>
<dbReference type="EMBL" id="JACXIY010000001">
    <property type="protein sequence ID" value="MBD2866941.1"/>
    <property type="molecule type" value="Genomic_DNA"/>
</dbReference>
<keyword evidence="11" id="KW-1185">Reference proteome</keyword>
<protein>
    <submittedName>
        <fullName evidence="10">Histidine kinase</fullName>
    </submittedName>
</protein>
<dbReference type="SUPFAM" id="SSF55874">
    <property type="entry name" value="ATPase domain of HSP90 chaperone/DNA topoisomerase II/histidine kinase"/>
    <property type="match status" value="1"/>
</dbReference>
<proteinExistence type="predicted"/>
<dbReference type="SUPFAM" id="SSF158472">
    <property type="entry name" value="HAMP domain-like"/>
    <property type="match status" value="1"/>
</dbReference>
<comment type="caution">
    <text evidence="10">The sequence shown here is derived from an EMBL/GenBank/DDBJ whole genome shotgun (WGS) entry which is preliminary data.</text>
</comment>
<evidence type="ECO:0000256" key="5">
    <source>
        <dbReference type="ARBA" id="ARBA00022777"/>
    </source>
</evidence>
<dbReference type="InterPro" id="IPR050640">
    <property type="entry name" value="Bact_2-comp_sensor_kinase"/>
</dbReference>
<dbReference type="PANTHER" id="PTHR34220:SF7">
    <property type="entry name" value="SENSOR HISTIDINE KINASE YPDA"/>
    <property type="match status" value="1"/>
</dbReference>
<dbReference type="PANTHER" id="PTHR34220">
    <property type="entry name" value="SENSOR HISTIDINE KINASE YPDA"/>
    <property type="match status" value="1"/>
</dbReference>
<feature type="domain" description="HAMP" evidence="9">
    <location>
        <begin position="320"/>
        <end position="373"/>
    </location>
</feature>
<dbReference type="InterPro" id="IPR036890">
    <property type="entry name" value="HATPase_C_sf"/>
</dbReference>
<keyword evidence="5 10" id="KW-0418">Kinase</keyword>
<evidence type="ECO:0000256" key="1">
    <source>
        <dbReference type="ARBA" id="ARBA00004651"/>
    </source>
</evidence>
<dbReference type="InterPro" id="IPR003660">
    <property type="entry name" value="HAMP_dom"/>
</dbReference>
<evidence type="ECO:0000313" key="11">
    <source>
        <dbReference type="Proteomes" id="UP000632125"/>
    </source>
</evidence>
<feature type="transmembrane region" description="Helical" evidence="8">
    <location>
        <begin position="21"/>
        <end position="42"/>
    </location>
</feature>
<keyword evidence="3" id="KW-0597">Phosphoprotein</keyword>
<keyword evidence="2" id="KW-1003">Cell membrane</keyword>
<accession>A0A927H350</accession>
<dbReference type="Gene3D" id="6.10.340.10">
    <property type="match status" value="1"/>
</dbReference>
<sequence>MMPYNGKRTIWTKLRSGANSLRFKLMVGLFVVMLPVCALLIYSNYYSMDVVRNQVAQSNGNLVSLYMRQIDRNLEEIDKYLLDIVARDTGLLTMERSAGQDDDPYHLAKLGLWNTLNDGSVNMSVLDYFFLYSAVNRDFMIVPKNAQEPYAIYVEKQRIAAELTVAFREREADGLPPFEAWTPIRIDGKYFLVRAFKSGQVYLGALVGAEHLMVPLNFVDLGDNGLSLLADDGFLPLTPAMPGDGNPIALRFERNAYTLTGIDPKYLVVGEKSDKGAFSLVALIPDSSILQQLPFLQRIIQWMTWGLLLYVAVALLMLRKVVLAPINRIMSEMRKLRQGFFEARIASRRTSNEFMLMNETFNTMASEIQQLKIDIYEEQLQSQKAELKHLQLQVNPHFFLNSLNMVYYLSRERNYALIEELSMSLVHYFRFMFRSESEFVPLRDELTHTENYIRIQQVRFPDTLACRIEADDRFLACPVPPLVIQTFVENTIKHAIDLDRPVRIDIGIREEETGGGERIVIRIADTGGGFPDDVLIQLQGERSMRNGEGERIGIWNVRRRLRLIYRDQADISFRNEQGAIVEIRLPAHETGA</sequence>
<name>A0A927H350_9BACL</name>
<dbReference type="Proteomes" id="UP000632125">
    <property type="component" value="Unassembled WGS sequence"/>
</dbReference>
<evidence type="ECO:0000259" key="9">
    <source>
        <dbReference type="PROSITE" id="PS50885"/>
    </source>
</evidence>
<evidence type="ECO:0000256" key="8">
    <source>
        <dbReference type="SAM" id="Phobius"/>
    </source>
</evidence>
<dbReference type="AlphaFoldDB" id="A0A927H350"/>
<dbReference type="InterPro" id="IPR010559">
    <property type="entry name" value="Sig_transdc_His_kin_internal"/>
</dbReference>
<reference evidence="10" key="1">
    <citation type="submission" date="2020-09" db="EMBL/GenBank/DDBJ databases">
        <title>A novel bacterium of genus Paenibacillus, isolated from South China Sea.</title>
        <authorList>
            <person name="Huang H."/>
            <person name="Mo K."/>
            <person name="Hu Y."/>
        </authorList>
    </citation>
    <scope>NUCLEOTIDE SEQUENCE</scope>
    <source>
        <strain evidence="10">IB182493</strain>
    </source>
</reference>
<dbReference type="RefSeq" id="WP_190857121.1">
    <property type="nucleotide sequence ID" value="NZ_JACXIY010000001.1"/>
</dbReference>
<evidence type="ECO:0000256" key="3">
    <source>
        <dbReference type="ARBA" id="ARBA00022553"/>
    </source>
</evidence>
<gene>
    <name evidence="10" type="ORF">IDH41_00010</name>
</gene>
<evidence type="ECO:0000256" key="6">
    <source>
        <dbReference type="ARBA" id="ARBA00023136"/>
    </source>
</evidence>
<dbReference type="CDD" id="cd06225">
    <property type="entry name" value="HAMP"/>
    <property type="match status" value="1"/>
</dbReference>
<organism evidence="10 11">
    <name type="scientific">Paenibacillus arenilitoris</name>
    <dbReference type="NCBI Taxonomy" id="2772299"/>
    <lineage>
        <taxon>Bacteria</taxon>
        <taxon>Bacillati</taxon>
        <taxon>Bacillota</taxon>
        <taxon>Bacilli</taxon>
        <taxon>Bacillales</taxon>
        <taxon>Paenibacillaceae</taxon>
        <taxon>Paenibacillus</taxon>
    </lineage>
</organism>
<dbReference type="Gene3D" id="3.30.565.10">
    <property type="entry name" value="Histidine kinase-like ATPase, C-terminal domain"/>
    <property type="match status" value="1"/>
</dbReference>
<feature type="transmembrane region" description="Helical" evidence="8">
    <location>
        <begin position="299"/>
        <end position="318"/>
    </location>
</feature>
<keyword evidence="6 8" id="KW-0472">Membrane</keyword>
<dbReference type="Pfam" id="PF06580">
    <property type="entry name" value="His_kinase"/>
    <property type="match status" value="1"/>
</dbReference>
<evidence type="ECO:0000256" key="2">
    <source>
        <dbReference type="ARBA" id="ARBA00022475"/>
    </source>
</evidence>
<dbReference type="GO" id="GO:0005886">
    <property type="term" value="C:plasma membrane"/>
    <property type="evidence" value="ECO:0007669"/>
    <property type="project" value="UniProtKB-SubCell"/>
</dbReference>
<comment type="subcellular location">
    <subcellularLocation>
        <location evidence="1">Cell membrane</location>
        <topology evidence="1">Multi-pass membrane protein</topology>
    </subcellularLocation>
</comment>
<dbReference type="GO" id="GO:0000155">
    <property type="term" value="F:phosphorelay sensor kinase activity"/>
    <property type="evidence" value="ECO:0007669"/>
    <property type="project" value="InterPro"/>
</dbReference>
<evidence type="ECO:0000256" key="7">
    <source>
        <dbReference type="SAM" id="Coils"/>
    </source>
</evidence>
<keyword evidence="7" id="KW-0175">Coiled coil</keyword>
<keyword evidence="8" id="KW-0812">Transmembrane</keyword>
<dbReference type="Pfam" id="PF02518">
    <property type="entry name" value="HATPase_c"/>
    <property type="match status" value="1"/>
</dbReference>
<evidence type="ECO:0000313" key="10">
    <source>
        <dbReference type="EMBL" id="MBD2866941.1"/>
    </source>
</evidence>
<evidence type="ECO:0000256" key="4">
    <source>
        <dbReference type="ARBA" id="ARBA00022679"/>
    </source>
</evidence>
<feature type="coiled-coil region" evidence="7">
    <location>
        <begin position="366"/>
        <end position="393"/>
    </location>
</feature>
<dbReference type="PROSITE" id="PS50885">
    <property type="entry name" value="HAMP"/>
    <property type="match status" value="1"/>
</dbReference>